<reference evidence="1" key="1">
    <citation type="submission" date="2021-11" db="EMBL/GenBank/DDBJ databases">
        <authorList>
            <consortium name="Genoscope - CEA"/>
            <person name="William W."/>
        </authorList>
    </citation>
    <scope>NUCLEOTIDE SEQUENCE</scope>
</reference>
<evidence type="ECO:0000313" key="2">
    <source>
        <dbReference type="Proteomes" id="UP000789595"/>
    </source>
</evidence>
<evidence type="ECO:0000313" key="1">
    <source>
        <dbReference type="EMBL" id="CAH0368790.1"/>
    </source>
</evidence>
<name>A0A8J2WHN3_9STRA</name>
<dbReference type="EMBL" id="CAKKNE010000002">
    <property type="protein sequence ID" value="CAH0368790.1"/>
    <property type="molecule type" value="Genomic_DNA"/>
</dbReference>
<sequence>SIIFFSRGASEEVREGDGLDRRDLRGQRDREAALGLRRLPLERRARAARARRLLELLVPRHAGLEVVAALRGDHVLHAHVEVLVDDAAVDLLGHADADRALGDVVDLARAAVVVLEGHALDLGRVALDVDVVAQLVLGHVRRHLDHAPLAEGPREHVARARAAAERVRHGVLSPLRVALRWLRTCAPAAGRDLRTLGATAASSLPLVADLHASDAARSAFARRGVTAWPRVRLSVHGRVSQQSVCVLACRRPAGATRSLRAGPWRPARRQSESCKRGRLVLAVHGRRVPLFCILRQPHLQLSTRHSLSIPDTAKDLCTLCPLHQRWSAGASVGFFFAGRNRTKGGMIAPSSTRKIPIENLLS</sequence>
<accession>A0A8J2WHN3</accession>
<organism evidence="1 2">
    <name type="scientific">Pelagomonas calceolata</name>
    <dbReference type="NCBI Taxonomy" id="35677"/>
    <lineage>
        <taxon>Eukaryota</taxon>
        <taxon>Sar</taxon>
        <taxon>Stramenopiles</taxon>
        <taxon>Ochrophyta</taxon>
        <taxon>Pelagophyceae</taxon>
        <taxon>Pelagomonadales</taxon>
        <taxon>Pelagomonadaceae</taxon>
        <taxon>Pelagomonas</taxon>
    </lineage>
</organism>
<keyword evidence="2" id="KW-1185">Reference proteome</keyword>
<gene>
    <name evidence="1" type="ORF">PECAL_2P18790</name>
</gene>
<protein>
    <submittedName>
        <fullName evidence="1">Uncharacterized protein</fullName>
    </submittedName>
</protein>
<dbReference type="Proteomes" id="UP000789595">
    <property type="component" value="Unassembled WGS sequence"/>
</dbReference>
<feature type="non-terminal residue" evidence="1">
    <location>
        <position position="1"/>
    </location>
</feature>
<proteinExistence type="predicted"/>
<comment type="caution">
    <text evidence="1">The sequence shown here is derived from an EMBL/GenBank/DDBJ whole genome shotgun (WGS) entry which is preliminary data.</text>
</comment>
<dbReference type="AlphaFoldDB" id="A0A8J2WHN3"/>